<dbReference type="InterPro" id="IPR002804">
    <property type="entry name" value="Archease"/>
</dbReference>
<proteinExistence type="inferred from homology"/>
<dbReference type="GO" id="GO:0046872">
    <property type="term" value="F:metal ion binding"/>
    <property type="evidence" value="ECO:0007669"/>
    <property type="project" value="UniProtKB-KW"/>
</dbReference>
<evidence type="ECO:0000313" key="7">
    <source>
        <dbReference type="WBParaSite" id="PEQ_0000288901-mRNA-1"/>
    </source>
</evidence>
<evidence type="ECO:0000256" key="1">
    <source>
        <dbReference type="ARBA" id="ARBA00007963"/>
    </source>
</evidence>
<protein>
    <submittedName>
        <fullName evidence="7">Archease domain-containing protein</fullName>
    </submittedName>
</protein>
<keyword evidence="3" id="KW-0479">Metal-binding</keyword>
<dbReference type="InterPro" id="IPR023572">
    <property type="entry name" value="Archease_dom"/>
</dbReference>
<accession>A0A914R8A6</accession>
<dbReference type="FunFam" id="3.55.10.10:FF:000001">
    <property type="entry name" value="protein archease isoform X1"/>
    <property type="match status" value="1"/>
</dbReference>
<comment type="similarity">
    <text evidence="1">Belongs to the archease family.</text>
</comment>
<dbReference type="PANTHER" id="PTHR12682:SF11">
    <property type="entry name" value="PROTEIN ARCHEASE"/>
    <property type="match status" value="1"/>
</dbReference>
<evidence type="ECO:0000313" key="6">
    <source>
        <dbReference type="Proteomes" id="UP000887564"/>
    </source>
</evidence>
<keyword evidence="4" id="KW-0106">Calcium</keyword>
<organism evidence="6 7">
    <name type="scientific">Parascaris equorum</name>
    <name type="common">Equine roundworm</name>
    <dbReference type="NCBI Taxonomy" id="6256"/>
    <lineage>
        <taxon>Eukaryota</taxon>
        <taxon>Metazoa</taxon>
        <taxon>Ecdysozoa</taxon>
        <taxon>Nematoda</taxon>
        <taxon>Chromadorea</taxon>
        <taxon>Rhabditida</taxon>
        <taxon>Spirurina</taxon>
        <taxon>Ascaridomorpha</taxon>
        <taxon>Ascaridoidea</taxon>
        <taxon>Ascarididae</taxon>
        <taxon>Parascaris</taxon>
    </lineage>
</organism>
<sequence>MEGTKEELPIAPIKYEYLDHTADVQLHSWGGTLEEAIEQTLIAMYSYMTDAETISREYSFDLHAEGIDMISLVARLLDEALFAFSTEPFFIARCARIIELDRENFKVIARCWGESFDLQRHPQGTEIKAITYSNMQINETLERTDIYVIVDI</sequence>
<dbReference type="InterPro" id="IPR036820">
    <property type="entry name" value="Archease_dom_sf"/>
</dbReference>
<evidence type="ECO:0000256" key="3">
    <source>
        <dbReference type="ARBA" id="ARBA00022723"/>
    </source>
</evidence>
<evidence type="ECO:0000256" key="2">
    <source>
        <dbReference type="ARBA" id="ARBA00022694"/>
    </source>
</evidence>
<dbReference type="WBParaSite" id="PEQ_0000288901-mRNA-1">
    <property type="protein sequence ID" value="PEQ_0000288901-mRNA-1"/>
    <property type="gene ID" value="PEQ_0000288901"/>
</dbReference>
<name>A0A914R8A6_PAREQ</name>
<feature type="domain" description="Archease" evidence="5">
    <location>
        <begin position="15"/>
        <end position="152"/>
    </location>
</feature>
<evidence type="ECO:0000256" key="4">
    <source>
        <dbReference type="ARBA" id="ARBA00022837"/>
    </source>
</evidence>
<dbReference type="Proteomes" id="UP000887564">
    <property type="component" value="Unplaced"/>
</dbReference>
<reference evidence="7" key="1">
    <citation type="submission" date="2022-11" db="UniProtKB">
        <authorList>
            <consortium name="WormBaseParasite"/>
        </authorList>
    </citation>
    <scope>IDENTIFICATION</scope>
</reference>
<dbReference type="SUPFAM" id="SSF69819">
    <property type="entry name" value="MTH1598-like"/>
    <property type="match status" value="1"/>
</dbReference>
<dbReference type="Gene3D" id="3.55.10.10">
    <property type="entry name" value="Archease domain"/>
    <property type="match status" value="1"/>
</dbReference>
<dbReference type="GO" id="GO:0006388">
    <property type="term" value="P:tRNA splicing, via endonucleolytic cleavage and ligation"/>
    <property type="evidence" value="ECO:0007669"/>
    <property type="project" value="TreeGrafter"/>
</dbReference>
<keyword evidence="2" id="KW-0819">tRNA processing</keyword>
<dbReference type="Pfam" id="PF01951">
    <property type="entry name" value="Archease"/>
    <property type="match status" value="1"/>
</dbReference>
<dbReference type="AlphaFoldDB" id="A0A914R8A6"/>
<dbReference type="PANTHER" id="PTHR12682">
    <property type="entry name" value="ARCHEASE"/>
    <property type="match status" value="1"/>
</dbReference>
<dbReference type="GO" id="GO:0072669">
    <property type="term" value="C:tRNA-splicing ligase complex"/>
    <property type="evidence" value="ECO:0007669"/>
    <property type="project" value="TreeGrafter"/>
</dbReference>
<keyword evidence="6" id="KW-1185">Reference proteome</keyword>
<evidence type="ECO:0000259" key="5">
    <source>
        <dbReference type="Pfam" id="PF01951"/>
    </source>
</evidence>